<feature type="region of interest" description="Disordered" evidence="12">
    <location>
        <begin position="1"/>
        <end position="73"/>
    </location>
</feature>
<dbReference type="InterPro" id="IPR040593">
    <property type="entry name" value="Spc110_C"/>
</dbReference>
<evidence type="ECO:0000256" key="8">
    <source>
        <dbReference type="ARBA" id="ARBA00023242"/>
    </source>
</evidence>
<evidence type="ECO:0000256" key="7">
    <source>
        <dbReference type="ARBA" id="ARBA00023212"/>
    </source>
</evidence>
<feature type="compositionally biased region" description="Basic and acidic residues" evidence="12">
    <location>
        <begin position="54"/>
        <end position="70"/>
    </location>
</feature>
<dbReference type="OrthoDB" id="10255522at2759"/>
<evidence type="ECO:0000259" key="13">
    <source>
        <dbReference type="Pfam" id="PF18520"/>
    </source>
</evidence>
<sequence length="834" mass="96933">MVQSPKTPRASEERAQYEFTPIGHANVKDTSALGTLDGEPKKRTSNSDELQLSLEKDDNEPRKKSRKADDTLNSTRIFNESSFDDTLPSHAGIPSLRKVRSNEILADANGNIENLGASNPLKEQQNSLYKLNVENYNLRVKCNSLLKFLNNVTDEGELKENLAIMDELQDWKIKYQKLASTYRDLQLRIDSNDEGKDAEDQKRQTALQNAQLAELEAKLNNYKESVNNSRDLISRLEKELTTSSRVSNARKDELELNIRSLREQIEKLEAQIADKNQIIKDNEQKIRHLNDSLKRQSNVRETLEDKIEQQLQKVEALENKTRDYELQVRELQEALANTKDELKSQTQGKNTRSVGVQSRIEGLEAANSKLKSEIDQNMSEKRESQSQLEKLKAKSNDMLNGIEERDEKINLLKREIQELKQQESNHRSSSQKEKSLNDKIHSLKAEIQGIVKEKDELQRDNDNLRERIVTQATRSPALKENRKLQERAIDNAKLQARLQDLEKELSVAKKAASAARQSHHVELERLQAQMENSDMEPLIIKRKLDKEISILRLELDSLRETKDREITLLESRCQMLIKENEHVALRADANVAQNQKQIVEKQKEIDDLVQRCSNLTTEKLKLNKELSQTQESEADKNRELSKLTSRLEFVTKEFVRYRETHSSNPDSSNAKLNERWTEKYRNMKQKLLEELKILQDENLGLERRLLEGGSHVPRSASPDLNKLSLQDQVDYYKLRYRHQVIRNSDMKVMNEYLNRVLRASSQHVRLDIMKLENEALTDLWPDFPHRGRLRFKTVALMVLAAVRIERAAQKVRWDAQRINYLRQKIVLDQDRVTW</sequence>
<proteinExistence type="inferred from homology"/>
<keyword evidence="6 11" id="KW-0175">Coiled coil</keyword>
<keyword evidence="15" id="KW-1185">Reference proteome</keyword>
<comment type="function">
    <text evidence="9">Component of the spindle pole body (SPB) required for the proper execution of spindle pole body (SPB) duplication. Potential role in cross-linking filaments or anchoring other molecules. It is essential for growth.</text>
</comment>
<protein>
    <recommendedName>
        <fullName evidence="4">Spindle pole body component 110</fullName>
    </recommendedName>
    <alternativeName>
        <fullName evidence="10">Spindle pole body spacer protein SPC110</fullName>
    </alternativeName>
</protein>
<evidence type="ECO:0000313" key="14">
    <source>
        <dbReference type="EMBL" id="SCU85729.1"/>
    </source>
</evidence>
<organism evidence="14 15">
    <name type="scientific">Lachancea meyersii CBS 8951</name>
    <dbReference type="NCBI Taxonomy" id="1266667"/>
    <lineage>
        <taxon>Eukaryota</taxon>
        <taxon>Fungi</taxon>
        <taxon>Dikarya</taxon>
        <taxon>Ascomycota</taxon>
        <taxon>Saccharomycotina</taxon>
        <taxon>Saccharomycetes</taxon>
        <taxon>Saccharomycetales</taxon>
        <taxon>Saccharomycetaceae</taxon>
        <taxon>Lachancea</taxon>
    </lineage>
</organism>
<evidence type="ECO:0000256" key="10">
    <source>
        <dbReference type="ARBA" id="ARBA00032118"/>
    </source>
</evidence>
<evidence type="ECO:0000256" key="11">
    <source>
        <dbReference type="SAM" id="Coils"/>
    </source>
</evidence>
<feature type="coiled-coil region" evidence="11">
    <location>
        <begin position="677"/>
        <end position="704"/>
    </location>
</feature>
<evidence type="ECO:0000256" key="4">
    <source>
        <dbReference type="ARBA" id="ARBA00016285"/>
    </source>
</evidence>
<evidence type="ECO:0000256" key="12">
    <source>
        <dbReference type="SAM" id="MobiDB-lite"/>
    </source>
</evidence>
<evidence type="ECO:0000256" key="5">
    <source>
        <dbReference type="ARBA" id="ARBA00022490"/>
    </source>
</evidence>
<reference evidence="15" key="1">
    <citation type="submission" date="2016-03" db="EMBL/GenBank/DDBJ databases">
        <authorList>
            <person name="Devillers Hugo."/>
        </authorList>
    </citation>
    <scope>NUCLEOTIDE SEQUENCE [LARGE SCALE GENOMIC DNA]</scope>
</reference>
<evidence type="ECO:0000256" key="3">
    <source>
        <dbReference type="ARBA" id="ARBA00005853"/>
    </source>
</evidence>
<accession>A0A1G4J7F9</accession>
<evidence type="ECO:0000256" key="9">
    <source>
        <dbReference type="ARBA" id="ARBA00025064"/>
    </source>
</evidence>
<feature type="compositionally biased region" description="Polar residues" evidence="12">
    <location>
        <begin position="344"/>
        <end position="356"/>
    </location>
</feature>
<keyword evidence="8" id="KW-0539">Nucleus</keyword>
<dbReference type="EMBL" id="LT598482">
    <property type="protein sequence ID" value="SCU85729.1"/>
    <property type="molecule type" value="Genomic_DNA"/>
</dbReference>
<feature type="coiled-coil region" evidence="11">
    <location>
        <begin position="591"/>
        <end position="632"/>
    </location>
</feature>
<comment type="subcellular location">
    <subcellularLocation>
        <location evidence="2">Cytoplasm</location>
        <location evidence="2">Cytoskeleton</location>
        <location evidence="2">Microtubule organizing center</location>
        <location evidence="2">Spindle pole body</location>
    </subcellularLocation>
    <subcellularLocation>
        <location evidence="1">Nucleus</location>
    </subcellularLocation>
</comment>
<dbReference type="Pfam" id="PF18520">
    <property type="entry name" value="Spc110_C"/>
    <property type="match status" value="1"/>
</dbReference>
<evidence type="ECO:0000256" key="2">
    <source>
        <dbReference type="ARBA" id="ARBA00004317"/>
    </source>
</evidence>
<dbReference type="AlphaFoldDB" id="A0A1G4J7F9"/>
<evidence type="ECO:0000256" key="1">
    <source>
        <dbReference type="ARBA" id="ARBA00004123"/>
    </source>
</evidence>
<evidence type="ECO:0000313" key="15">
    <source>
        <dbReference type="Proteomes" id="UP000191144"/>
    </source>
</evidence>
<dbReference type="GO" id="GO:0005816">
    <property type="term" value="C:spindle pole body"/>
    <property type="evidence" value="ECO:0007669"/>
    <property type="project" value="UniProtKB-SubCell"/>
</dbReference>
<dbReference type="GO" id="GO:0005634">
    <property type="term" value="C:nucleus"/>
    <property type="evidence" value="ECO:0007669"/>
    <property type="project" value="UniProtKB-SubCell"/>
</dbReference>
<dbReference type="Proteomes" id="UP000191144">
    <property type="component" value="Chromosome D"/>
</dbReference>
<keyword evidence="7" id="KW-0206">Cytoskeleton</keyword>
<feature type="domain" description="Spindle pole body component 110 C-terminal" evidence="13">
    <location>
        <begin position="785"/>
        <end position="834"/>
    </location>
</feature>
<evidence type="ECO:0000256" key="6">
    <source>
        <dbReference type="ARBA" id="ARBA00023054"/>
    </source>
</evidence>
<gene>
    <name evidence="14" type="ORF">LAME_0D02520G</name>
</gene>
<comment type="similarity">
    <text evidence="3">Belongs to the SPC110 family.</text>
</comment>
<keyword evidence="5" id="KW-0963">Cytoplasm</keyword>
<dbReference type="Gene3D" id="6.10.310.10">
    <property type="match status" value="1"/>
</dbReference>
<feature type="region of interest" description="Disordered" evidence="12">
    <location>
        <begin position="339"/>
        <end position="359"/>
    </location>
</feature>
<dbReference type="Gene3D" id="1.10.287.1490">
    <property type="match status" value="1"/>
</dbReference>
<name>A0A1G4J7F9_9SACH</name>